<evidence type="ECO:0000256" key="1">
    <source>
        <dbReference type="ARBA" id="ARBA00004477"/>
    </source>
</evidence>
<protein>
    <recommendedName>
        <fullName evidence="8">Lipase maturation factor 2</fullName>
    </recommendedName>
</protein>
<reference evidence="12 13" key="1">
    <citation type="submission" date="2015-12" db="EMBL/GenBank/DDBJ databases">
        <title>Dictyostelia acquired genes for synthesis and detection of signals that induce cell-type specialization by lateral gene transfer from prokaryotes.</title>
        <authorList>
            <person name="Gloeckner G."/>
            <person name="Schaap P."/>
        </authorList>
    </citation>
    <scope>NUCLEOTIDE SEQUENCE [LARGE SCALE GENOMIC DNA]</scope>
    <source>
        <strain evidence="12 13">TK</strain>
    </source>
</reference>
<evidence type="ECO:0000256" key="6">
    <source>
        <dbReference type="ARBA" id="ARBA00023136"/>
    </source>
</evidence>
<feature type="domain" description="Lipase maturation factor 1/2 C-terminal" evidence="11">
    <location>
        <begin position="400"/>
        <end position="550"/>
    </location>
</feature>
<dbReference type="Proteomes" id="UP000076078">
    <property type="component" value="Unassembled WGS sequence"/>
</dbReference>
<keyword evidence="13" id="KW-1185">Reference proteome</keyword>
<sequence length="570" mass="67243">MKPIINNNKTNNNNQDENYVKDLVNKNNKLKKFKEKKRKNSYYLSTWIFLKILTTVTFIAFFSSFIQVKGLIGDDGILPVSKVLREKVEQNEINKIWMFFTQDLGISVNNMLHLLCCLGLTFSALSLFTTSHATFLGFMWFCYYCIVDVGQQFYSYQWDQLLLETLFLAIFLSPFNFKYDSRPSTPIRYLYKWLLFRLMFGSGLVKLTPIWSSLQAMYYHYETQCIPNIISWYAHQLPPSIYHQFEAMMVLVMEILVPFCYFATPRFLNISASILTILYQCAIILTGNYNFFNYLTIGLCVLLFDDQFYLVDLQAYLPRFIKQKFLDMETVKNKHSEEQQTESSTSQGLSSINSKNLLVPFVFILIGTSSLYNCSKYFQKQQVPSIITRVHSTLSLYHLTGTYGLFSHVTTERYEIIIEGSMDGENWKEYEFYYKPGNIYNPPPFIFPGHNPRLDWQMWFAALSKDSRTQSWLIHFMAKLLQGSAEVQSLIYHSPFDLESPPLYIRAQKYRYQFSKWTPNPQSISNQNVYQNDKTSQKEPFQWWEREYIGIFVRPFTLQSQSYLNFLKDQ</sequence>
<dbReference type="Pfam" id="PF25179">
    <property type="entry name" value="LMF1_C"/>
    <property type="match status" value="1"/>
</dbReference>
<evidence type="ECO:0000256" key="5">
    <source>
        <dbReference type="ARBA" id="ARBA00022989"/>
    </source>
</evidence>
<evidence type="ECO:0000256" key="7">
    <source>
        <dbReference type="ARBA" id="ARBA00023180"/>
    </source>
</evidence>
<evidence type="ECO:0000259" key="10">
    <source>
        <dbReference type="Pfam" id="PF06762"/>
    </source>
</evidence>
<feature type="transmembrane region" description="Helical" evidence="9">
    <location>
        <begin position="135"/>
        <end position="154"/>
    </location>
</feature>
<dbReference type="GO" id="GO:0005789">
    <property type="term" value="C:endoplasmic reticulum membrane"/>
    <property type="evidence" value="ECO:0007669"/>
    <property type="project" value="UniProtKB-SubCell"/>
</dbReference>
<evidence type="ECO:0000256" key="2">
    <source>
        <dbReference type="ARBA" id="ARBA00005512"/>
    </source>
</evidence>
<feature type="domain" description="Lipase maturation factor 1/2 N-terminal" evidence="10">
    <location>
        <begin position="154"/>
        <end position="309"/>
    </location>
</feature>
<dbReference type="PANTHER" id="PTHR14463:SF5">
    <property type="entry name" value="LIPASE MATURATION FACTOR 2"/>
    <property type="match status" value="1"/>
</dbReference>
<keyword evidence="4" id="KW-0256">Endoplasmic reticulum</keyword>
<dbReference type="PANTHER" id="PTHR14463">
    <property type="entry name" value="LIPASE MATURATION FACTOR"/>
    <property type="match status" value="1"/>
</dbReference>
<keyword evidence="7" id="KW-0325">Glycoprotein</keyword>
<gene>
    <name evidence="12" type="ORF">DLAC_04676</name>
</gene>
<comment type="caution">
    <text evidence="12">The sequence shown here is derived from an EMBL/GenBank/DDBJ whole genome shotgun (WGS) entry which is preliminary data.</text>
</comment>
<keyword evidence="3 9" id="KW-0812">Transmembrane</keyword>
<dbReference type="InterPro" id="IPR057433">
    <property type="entry name" value="LMF1/2_C"/>
</dbReference>
<dbReference type="InterPro" id="IPR009613">
    <property type="entry name" value="LMF"/>
</dbReference>
<evidence type="ECO:0000256" key="4">
    <source>
        <dbReference type="ARBA" id="ARBA00022824"/>
    </source>
</evidence>
<organism evidence="12 13">
    <name type="scientific">Tieghemostelium lacteum</name>
    <name type="common">Slime mold</name>
    <name type="synonym">Dictyostelium lacteum</name>
    <dbReference type="NCBI Taxonomy" id="361077"/>
    <lineage>
        <taxon>Eukaryota</taxon>
        <taxon>Amoebozoa</taxon>
        <taxon>Evosea</taxon>
        <taxon>Eumycetozoa</taxon>
        <taxon>Dictyostelia</taxon>
        <taxon>Dictyosteliales</taxon>
        <taxon>Raperosteliaceae</taxon>
        <taxon>Tieghemostelium</taxon>
    </lineage>
</organism>
<dbReference type="EMBL" id="LODT01000022">
    <property type="protein sequence ID" value="KYQ94378.1"/>
    <property type="molecule type" value="Genomic_DNA"/>
</dbReference>
<evidence type="ECO:0000256" key="8">
    <source>
        <dbReference type="ARBA" id="ARBA00040643"/>
    </source>
</evidence>
<keyword evidence="5 9" id="KW-1133">Transmembrane helix</keyword>
<accession>A0A151ZK52</accession>
<keyword evidence="6 9" id="KW-0472">Membrane</keyword>
<evidence type="ECO:0000259" key="11">
    <source>
        <dbReference type="Pfam" id="PF25179"/>
    </source>
</evidence>
<feature type="transmembrane region" description="Helical" evidence="9">
    <location>
        <begin position="160"/>
        <end position="177"/>
    </location>
</feature>
<dbReference type="InterPro" id="IPR057434">
    <property type="entry name" value="LMF1/2_N"/>
</dbReference>
<comment type="subcellular location">
    <subcellularLocation>
        <location evidence="1">Endoplasmic reticulum membrane</location>
        <topology evidence="1">Multi-pass membrane protein</topology>
    </subcellularLocation>
</comment>
<proteinExistence type="inferred from homology"/>
<dbReference type="AlphaFoldDB" id="A0A151ZK52"/>
<dbReference type="OMA" id="HYTPWSQ"/>
<evidence type="ECO:0000313" key="13">
    <source>
        <dbReference type="Proteomes" id="UP000076078"/>
    </source>
</evidence>
<comment type="similarity">
    <text evidence="2">Belongs to the lipase maturation factor family.</text>
</comment>
<dbReference type="GO" id="GO:0051604">
    <property type="term" value="P:protein maturation"/>
    <property type="evidence" value="ECO:0007669"/>
    <property type="project" value="InterPro"/>
</dbReference>
<evidence type="ECO:0000256" key="3">
    <source>
        <dbReference type="ARBA" id="ARBA00022692"/>
    </source>
</evidence>
<evidence type="ECO:0000256" key="9">
    <source>
        <dbReference type="SAM" id="Phobius"/>
    </source>
</evidence>
<name>A0A151ZK52_TIELA</name>
<dbReference type="Pfam" id="PF06762">
    <property type="entry name" value="LMF1"/>
    <property type="match status" value="1"/>
</dbReference>
<evidence type="ECO:0000313" key="12">
    <source>
        <dbReference type="EMBL" id="KYQ94378.1"/>
    </source>
</evidence>
<dbReference type="OrthoDB" id="434126at2759"/>
<feature type="transmembrane region" description="Helical" evidence="9">
    <location>
        <begin position="241"/>
        <end position="262"/>
    </location>
</feature>
<feature type="transmembrane region" description="Helical" evidence="9">
    <location>
        <begin position="189"/>
        <end position="211"/>
    </location>
</feature>
<dbReference type="FunCoup" id="A0A151ZK52">
    <property type="interactions" value="8"/>
</dbReference>
<dbReference type="STRING" id="361077.A0A151ZK52"/>
<feature type="transmembrane region" description="Helical" evidence="9">
    <location>
        <begin position="42"/>
        <end position="66"/>
    </location>
</feature>
<feature type="transmembrane region" description="Helical" evidence="9">
    <location>
        <begin position="111"/>
        <end position="128"/>
    </location>
</feature>
<dbReference type="InParanoid" id="A0A151ZK52"/>
<feature type="transmembrane region" description="Helical" evidence="9">
    <location>
        <begin position="267"/>
        <end position="285"/>
    </location>
</feature>